<name>S4NXP7_9NEOP</name>
<dbReference type="EMBL" id="GAIX01008929">
    <property type="protein sequence ID" value="JAA83631.1"/>
    <property type="molecule type" value="Transcribed_RNA"/>
</dbReference>
<sequence>MKDLGVHQVIEIIGVKVAAMTVTMIGQDSNHQTDIDITHVIGKCHHLIHKVVQGSYHQELPEIQCHQKVSVIGK</sequence>
<organism evidence="1">
    <name type="scientific">Pararge aegeria</name>
    <name type="common">speckled wood butterfly</name>
    <dbReference type="NCBI Taxonomy" id="116150"/>
    <lineage>
        <taxon>Eukaryota</taxon>
        <taxon>Metazoa</taxon>
        <taxon>Ecdysozoa</taxon>
        <taxon>Arthropoda</taxon>
        <taxon>Hexapoda</taxon>
        <taxon>Insecta</taxon>
        <taxon>Pterygota</taxon>
        <taxon>Neoptera</taxon>
        <taxon>Endopterygota</taxon>
        <taxon>Lepidoptera</taxon>
        <taxon>Glossata</taxon>
        <taxon>Ditrysia</taxon>
        <taxon>Papilionoidea</taxon>
        <taxon>Nymphalidae</taxon>
        <taxon>Satyrinae</taxon>
        <taxon>Satyrini</taxon>
        <taxon>Parargina</taxon>
        <taxon>Pararge</taxon>
    </lineage>
</organism>
<dbReference type="AlphaFoldDB" id="S4NXP7"/>
<reference evidence="1" key="1">
    <citation type="journal article" date="2013" name="BMC Genomics">
        <title>Unscrambling butterfly oogenesis.</title>
        <authorList>
            <person name="Carter J.M."/>
            <person name="Baker S.C."/>
            <person name="Pink R."/>
            <person name="Carter D.R."/>
            <person name="Collins A."/>
            <person name="Tomlin J."/>
            <person name="Gibbs M."/>
            <person name="Breuker C.J."/>
        </authorList>
    </citation>
    <scope>NUCLEOTIDE SEQUENCE</scope>
    <source>
        <tissue evidence="1">Ovary</tissue>
    </source>
</reference>
<protein>
    <submittedName>
        <fullName evidence="1">Uncharacterized protein</fullName>
    </submittedName>
</protein>
<feature type="non-terminal residue" evidence="1">
    <location>
        <position position="74"/>
    </location>
</feature>
<accession>S4NXP7</accession>
<proteinExistence type="predicted"/>
<reference evidence="1" key="2">
    <citation type="submission" date="2013-05" db="EMBL/GenBank/DDBJ databases">
        <authorList>
            <person name="Carter J.-M."/>
            <person name="Baker S.C."/>
            <person name="Pink R."/>
            <person name="Carter D.R.F."/>
            <person name="Collins A."/>
            <person name="Tomlin J."/>
            <person name="Gibbs M."/>
            <person name="Breuker C.J."/>
        </authorList>
    </citation>
    <scope>NUCLEOTIDE SEQUENCE</scope>
    <source>
        <tissue evidence="1">Ovary</tissue>
    </source>
</reference>
<evidence type="ECO:0000313" key="1">
    <source>
        <dbReference type="EMBL" id="JAA83631.1"/>
    </source>
</evidence>